<evidence type="ECO:0000256" key="1">
    <source>
        <dbReference type="ARBA" id="ARBA00022618"/>
    </source>
</evidence>
<evidence type="ECO:0000256" key="2">
    <source>
        <dbReference type="ARBA" id="ARBA00023210"/>
    </source>
</evidence>
<dbReference type="HOGENOM" id="CLU_078499_4_3_9"/>
<keyword evidence="2 5" id="KW-0717">Septation</keyword>
<dbReference type="eggNOG" id="COG1799">
    <property type="taxonomic scope" value="Bacteria"/>
</dbReference>
<dbReference type="PANTHER" id="PTHR35798">
    <property type="entry name" value="CELL DIVISION PROTEIN SEPF"/>
    <property type="match status" value="1"/>
</dbReference>
<comment type="function">
    <text evidence="4 5">Cell division protein that is part of the divisome complex and is recruited early to the Z-ring. Probably stimulates Z-ring formation, perhaps through the cross-linking of FtsZ protofilaments. Its function overlaps with FtsA.</text>
</comment>
<comment type="caution">
    <text evidence="6">The sequence shown here is derived from an EMBL/GenBank/DDBJ whole genome shotgun (WGS) entry which is preliminary data.</text>
</comment>
<keyword evidence="1 5" id="KW-0132">Cell division</keyword>
<keyword evidence="5" id="KW-0963">Cytoplasm</keyword>
<comment type="similarity">
    <text evidence="5">Belongs to the SepF family.</text>
</comment>
<dbReference type="AlphaFoldDB" id="A8R8G1"/>
<evidence type="ECO:0000256" key="4">
    <source>
        <dbReference type="ARBA" id="ARBA00044936"/>
    </source>
</evidence>
<sequence>MILKKEYSYESLRKKGAKKKKNFLCLQKYAMIYLVIRRYPYMSFGQKFKHFLAPLDEDDILEVEQDAEEEDAQTISQYEQQRSRMNKLPNDTKMVLFEPRSFDEADEIARRLKENKAAVVNLHKLQREYAQRTIDFLTGVIFALDGSIQKIGHNVILCTPNNVPVQGQITLDSGEDE</sequence>
<dbReference type="Gene3D" id="3.30.110.150">
    <property type="entry name" value="SepF-like protein"/>
    <property type="match status" value="1"/>
</dbReference>
<comment type="subcellular location">
    <subcellularLocation>
        <location evidence="5">Cytoplasm</location>
    </subcellularLocation>
    <text evidence="5">Localizes to the division site, in a FtsZ-dependent manner.</text>
</comment>
<keyword evidence="3 5" id="KW-0131">Cell cycle</keyword>
<dbReference type="GO" id="GO:0043093">
    <property type="term" value="P:FtsZ-dependent cytokinesis"/>
    <property type="evidence" value="ECO:0007669"/>
    <property type="project" value="UniProtKB-UniRule"/>
</dbReference>
<dbReference type="EMBL" id="ABAW02000011">
    <property type="protein sequence ID" value="EDP12199.1"/>
    <property type="molecule type" value="Genomic_DNA"/>
</dbReference>
<dbReference type="GO" id="GO:0000917">
    <property type="term" value="P:division septum assembly"/>
    <property type="evidence" value="ECO:0007669"/>
    <property type="project" value="UniProtKB-KW"/>
</dbReference>
<dbReference type="HAMAP" id="MF_01197">
    <property type="entry name" value="SepF"/>
    <property type="match status" value="1"/>
</dbReference>
<reference evidence="6 7" key="1">
    <citation type="submission" date="2007-09" db="EMBL/GenBank/DDBJ databases">
        <title>Draft genome sequence of Eubacterium dolichum (DSM 3991).</title>
        <authorList>
            <person name="Sudarsanam P."/>
            <person name="Ley R."/>
            <person name="Guruge J."/>
            <person name="Turnbaugh P.J."/>
            <person name="Mahowald M."/>
            <person name="Liep D."/>
            <person name="Gordon J."/>
        </authorList>
    </citation>
    <scope>NUCLEOTIDE SEQUENCE [LARGE SCALE GENOMIC DNA]</scope>
    <source>
        <strain evidence="6 7">DSM 3991</strain>
    </source>
</reference>
<proteinExistence type="inferred from homology"/>
<dbReference type="InterPro" id="IPR007561">
    <property type="entry name" value="Cell_div_SepF/SepF-rel"/>
</dbReference>
<organism evidence="6 7">
    <name type="scientific">Amedibacillus dolichus DSM 3991</name>
    <dbReference type="NCBI Taxonomy" id="428127"/>
    <lineage>
        <taxon>Bacteria</taxon>
        <taxon>Bacillati</taxon>
        <taxon>Bacillota</taxon>
        <taxon>Erysipelotrichia</taxon>
        <taxon>Erysipelotrichales</taxon>
        <taxon>Erysipelotrichaceae</taxon>
        <taxon>Amedibacillus</taxon>
    </lineage>
</organism>
<reference evidence="6 7" key="2">
    <citation type="submission" date="2007-09" db="EMBL/GenBank/DDBJ databases">
        <authorList>
            <person name="Fulton L."/>
            <person name="Clifton S."/>
            <person name="Fulton B."/>
            <person name="Xu J."/>
            <person name="Minx P."/>
            <person name="Pepin K.H."/>
            <person name="Johnson M."/>
            <person name="Thiruvilangam P."/>
            <person name="Bhonagiri V."/>
            <person name="Nash W.E."/>
            <person name="Mardis E.R."/>
            <person name="Wilson R.K."/>
        </authorList>
    </citation>
    <scope>NUCLEOTIDE SEQUENCE [LARGE SCALE GENOMIC DNA]</scope>
    <source>
        <strain evidence="6 7">DSM 3991</strain>
    </source>
</reference>
<dbReference type="GO" id="GO:0005737">
    <property type="term" value="C:cytoplasm"/>
    <property type="evidence" value="ECO:0007669"/>
    <property type="project" value="UniProtKB-SubCell"/>
</dbReference>
<gene>
    <name evidence="5" type="primary">sepF</name>
    <name evidence="6" type="ORF">EUBDOL_00293</name>
</gene>
<dbReference type="InterPro" id="IPR023052">
    <property type="entry name" value="Cell_div_SepF"/>
</dbReference>
<name>A8R8G1_9FIRM</name>
<evidence type="ECO:0000256" key="3">
    <source>
        <dbReference type="ARBA" id="ARBA00023306"/>
    </source>
</evidence>
<protein>
    <recommendedName>
        <fullName evidence="5">Cell division protein SepF</fullName>
    </recommendedName>
</protein>
<dbReference type="PANTHER" id="PTHR35798:SF1">
    <property type="entry name" value="CELL DIVISION PROTEIN SEPF"/>
    <property type="match status" value="1"/>
</dbReference>
<dbReference type="STRING" id="428127.EUBDOL_00293"/>
<evidence type="ECO:0000313" key="7">
    <source>
        <dbReference type="Proteomes" id="UP000004090"/>
    </source>
</evidence>
<dbReference type="Pfam" id="PF04472">
    <property type="entry name" value="SepF"/>
    <property type="match status" value="1"/>
</dbReference>
<evidence type="ECO:0000256" key="5">
    <source>
        <dbReference type="HAMAP-Rule" id="MF_01197"/>
    </source>
</evidence>
<evidence type="ECO:0000313" key="6">
    <source>
        <dbReference type="EMBL" id="EDP12199.1"/>
    </source>
</evidence>
<accession>A8R8G1</accession>
<dbReference type="Proteomes" id="UP000004090">
    <property type="component" value="Unassembled WGS sequence"/>
</dbReference>
<comment type="subunit">
    <text evidence="5">Homodimer. Interacts with FtsZ.</text>
</comment>
<dbReference type="InterPro" id="IPR038594">
    <property type="entry name" value="SepF-like_sf"/>
</dbReference>